<dbReference type="GO" id="GO:0008474">
    <property type="term" value="F:palmitoyl-(protein) hydrolase activity"/>
    <property type="evidence" value="ECO:0007669"/>
    <property type="project" value="UniProtKB-EC"/>
</dbReference>
<evidence type="ECO:0000256" key="5">
    <source>
        <dbReference type="ARBA" id="ARBA00022801"/>
    </source>
</evidence>
<dbReference type="EMBL" id="CCYA01000254">
    <property type="protein sequence ID" value="CEH17142.1"/>
    <property type="molecule type" value="Genomic_DNA"/>
</dbReference>
<comment type="catalytic activity">
    <reaction evidence="9">
        <text>S-hexadecanoyl-L-cysteinyl-[protein] + H2O = L-cysteinyl-[protein] + hexadecanoate + H(+)</text>
        <dbReference type="Rhea" id="RHEA:19233"/>
        <dbReference type="Rhea" id="RHEA-COMP:10131"/>
        <dbReference type="Rhea" id="RHEA-COMP:11032"/>
        <dbReference type="ChEBI" id="CHEBI:7896"/>
        <dbReference type="ChEBI" id="CHEBI:15377"/>
        <dbReference type="ChEBI" id="CHEBI:15378"/>
        <dbReference type="ChEBI" id="CHEBI:29950"/>
        <dbReference type="ChEBI" id="CHEBI:74151"/>
        <dbReference type="EC" id="3.1.2.22"/>
    </reaction>
</comment>
<dbReference type="SUPFAM" id="SSF53474">
    <property type="entry name" value="alpha/beta-Hydrolases"/>
    <property type="match status" value="1"/>
</dbReference>
<evidence type="ECO:0000256" key="6">
    <source>
        <dbReference type="ARBA" id="ARBA00022832"/>
    </source>
</evidence>
<reference evidence="12" key="1">
    <citation type="submission" date="2014-09" db="EMBL/GenBank/DDBJ databases">
        <authorList>
            <person name="Sharma Rahul"/>
            <person name="Thines Marco"/>
        </authorList>
    </citation>
    <scope>NUCLEOTIDE SEQUENCE [LARGE SCALE GENOMIC DNA]</scope>
</reference>
<evidence type="ECO:0000256" key="1">
    <source>
        <dbReference type="ARBA" id="ARBA00006499"/>
    </source>
</evidence>
<dbReference type="PANTHER" id="PTHR10655:SF17">
    <property type="entry name" value="LYSOPHOSPHOLIPASE-LIKE PROTEIN 1"/>
    <property type="match status" value="1"/>
</dbReference>
<evidence type="ECO:0000256" key="4">
    <source>
        <dbReference type="ARBA" id="ARBA00022487"/>
    </source>
</evidence>
<evidence type="ECO:0000256" key="3">
    <source>
        <dbReference type="ARBA" id="ARBA00014923"/>
    </source>
</evidence>
<dbReference type="InterPro" id="IPR003140">
    <property type="entry name" value="PLipase/COase/thioEstase"/>
</dbReference>
<dbReference type="GO" id="GO:0006631">
    <property type="term" value="P:fatty acid metabolic process"/>
    <property type="evidence" value="ECO:0007669"/>
    <property type="project" value="UniProtKB-KW"/>
</dbReference>
<dbReference type="GO" id="GO:0052689">
    <property type="term" value="F:carboxylic ester hydrolase activity"/>
    <property type="evidence" value="ECO:0007669"/>
    <property type="project" value="UniProtKB-KW"/>
</dbReference>
<sequence>MLRKRPKLQHVRFVLPNSPVQPVTLNGGMPMPSWFDIRTLDDISGGEDEVGLRKSADALSALINAEEAGSQEHLDGQGVPSERVVVGGFSQMVAPYLTSHARNIPIFLGHGTADQVVKYEYGQRSAKFLRAGGENDGGAGVGCGKWRDEGGRPAGVWAESYDGMAHSACMEEIEHVAEYLEKVIPAQAS</sequence>
<evidence type="ECO:0000256" key="9">
    <source>
        <dbReference type="ARBA" id="ARBA00047337"/>
    </source>
</evidence>
<evidence type="ECO:0000256" key="7">
    <source>
        <dbReference type="ARBA" id="ARBA00029392"/>
    </source>
</evidence>
<dbReference type="InterPro" id="IPR029058">
    <property type="entry name" value="AB_hydrolase_fold"/>
</dbReference>
<comment type="function">
    <text evidence="7">Hydrolyzes fatty acids from S-acylated cysteine residues in proteins with a strong preference for palmitoylated G-alpha proteins over other acyl substrates. Mediates the deacylation of G-alpha proteins such as GPA1 in vivo, but has weak or no activity toward palmitoylated Ras proteins. Has weak lysophospholipase activity in vitro; however such activity may not exist in vivo.</text>
</comment>
<protein>
    <recommendedName>
        <fullName evidence="3">Acyl-protein thioesterase 1</fullName>
        <ecNumber evidence="2">3.1.2.22</ecNumber>
    </recommendedName>
    <alternativeName>
        <fullName evidence="8">Palmitoyl-protein hydrolase</fullName>
    </alternativeName>
</protein>
<keyword evidence="6" id="KW-0276">Fatty acid metabolism</keyword>
<evidence type="ECO:0000256" key="8">
    <source>
        <dbReference type="ARBA" id="ARBA00031195"/>
    </source>
</evidence>
<dbReference type="Proteomes" id="UP000054845">
    <property type="component" value="Unassembled WGS sequence"/>
</dbReference>
<evidence type="ECO:0000313" key="12">
    <source>
        <dbReference type="Proteomes" id="UP000054845"/>
    </source>
</evidence>
<evidence type="ECO:0000256" key="2">
    <source>
        <dbReference type="ARBA" id="ARBA00012423"/>
    </source>
</evidence>
<keyword evidence="6" id="KW-0443">Lipid metabolism</keyword>
<name>A0A0P1BMH0_9BASI</name>
<dbReference type="OrthoDB" id="2418081at2759"/>
<comment type="similarity">
    <text evidence="1">Belongs to the AB hydrolase superfamily. AB hydrolase 2 family.</text>
</comment>
<dbReference type="EC" id="3.1.2.22" evidence="2"/>
<dbReference type="PANTHER" id="PTHR10655">
    <property type="entry name" value="LYSOPHOSPHOLIPASE-RELATED"/>
    <property type="match status" value="1"/>
</dbReference>
<dbReference type="Pfam" id="PF02230">
    <property type="entry name" value="Abhydrolase_2"/>
    <property type="match status" value="1"/>
</dbReference>
<dbReference type="GO" id="GO:0005737">
    <property type="term" value="C:cytoplasm"/>
    <property type="evidence" value="ECO:0007669"/>
    <property type="project" value="TreeGrafter"/>
</dbReference>
<dbReference type="STRING" id="401625.A0A0P1BMH0"/>
<feature type="domain" description="Phospholipase/carboxylesterase/thioesterase" evidence="10">
    <location>
        <begin position="6"/>
        <end position="91"/>
    </location>
</feature>
<evidence type="ECO:0000259" key="10">
    <source>
        <dbReference type="Pfam" id="PF02230"/>
    </source>
</evidence>
<keyword evidence="5" id="KW-0378">Hydrolase</keyword>
<evidence type="ECO:0000313" key="11">
    <source>
        <dbReference type="EMBL" id="CEH17142.1"/>
    </source>
</evidence>
<proteinExistence type="inferred from homology"/>
<dbReference type="AlphaFoldDB" id="A0A0P1BMH0"/>
<keyword evidence="4" id="KW-0719">Serine esterase</keyword>
<keyword evidence="12" id="KW-1185">Reference proteome</keyword>
<dbReference type="InterPro" id="IPR050565">
    <property type="entry name" value="LYPA1-2/EST-like"/>
</dbReference>
<dbReference type="Gene3D" id="3.40.50.1820">
    <property type="entry name" value="alpha/beta hydrolase"/>
    <property type="match status" value="2"/>
</dbReference>
<organism evidence="11 12">
    <name type="scientific">Ceraceosorus bombacis</name>
    <dbReference type="NCBI Taxonomy" id="401625"/>
    <lineage>
        <taxon>Eukaryota</taxon>
        <taxon>Fungi</taxon>
        <taxon>Dikarya</taxon>
        <taxon>Basidiomycota</taxon>
        <taxon>Ustilaginomycotina</taxon>
        <taxon>Exobasidiomycetes</taxon>
        <taxon>Ceraceosorales</taxon>
        <taxon>Ceraceosoraceae</taxon>
        <taxon>Ceraceosorus</taxon>
    </lineage>
</organism>
<accession>A0A0P1BMH0</accession>